<dbReference type="AlphaFoldDB" id="A0A178HXA3"/>
<evidence type="ECO:0000259" key="7">
    <source>
        <dbReference type="Pfam" id="PF08281"/>
    </source>
</evidence>
<dbReference type="InterPro" id="IPR014284">
    <property type="entry name" value="RNA_pol_sigma-70_dom"/>
</dbReference>
<dbReference type="InterPro" id="IPR013324">
    <property type="entry name" value="RNA_pol_sigma_r3/r4-like"/>
</dbReference>
<dbReference type="Gene3D" id="1.10.10.10">
    <property type="entry name" value="Winged helix-like DNA-binding domain superfamily/Winged helix DNA-binding domain"/>
    <property type="match status" value="1"/>
</dbReference>
<dbReference type="Proteomes" id="UP000078389">
    <property type="component" value="Unassembled WGS sequence"/>
</dbReference>
<evidence type="ECO:0000313" key="9">
    <source>
        <dbReference type="Proteomes" id="UP000078389"/>
    </source>
</evidence>
<dbReference type="OrthoDB" id="9780326at2"/>
<evidence type="ECO:0000256" key="5">
    <source>
        <dbReference type="ARBA" id="ARBA00023163"/>
    </source>
</evidence>
<evidence type="ECO:0000256" key="2">
    <source>
        <dbReference type="ARBA" id="ARBA00023015"/>
    </source>
</evidence>
<dbReference type="CDD" id="cd06171">
    <property type="entry name" value="Sigma70_r4"/>
    <property type="match status" value="1"/>
</dbReference>
<dbReference type="STRING" id="1770058.A3840_09665"/>
<dbReference type="RefSeq" id="WP_067455512.1">
    <property type="nucleotide sequence ID" value="NZ_LVVY01000082.1"/>
</dbReference>
<dbReference type="SUPFAM" id="SSF88946">
    <property type="entry name" value="Sigma2 domain of RNA polymerase sigma factors"/>
    <property type="match status" value="1"/>
</dbReference>
<evidence type="ECO:0000313" key="8">
    <source>
        <dbReference type="EMBL" id="OAM77491.1"/>
    </source>
</evidence>
<dbReference type="PANTHER" id="PTHR43133:SF8">
    <property type="entry name" value="RNA POLYMERASE SIGMA FACTOR HI_1459-RELATED"/>
    <property type="match status" value="1"/>
</dbReference>
<organism evidence="8 9">
    <name type="scientific">Devosia elaeis</name>
    <dbReference type="NCBI Taxonomy" id="1770058"/>
    <lineage>
        <taxon>Bacteria</taxon>
        <taxon>Pseudomonadati</taxon>
        <taxon>Pseudomonadota</taxon>
        <taxon>Alphaproteobacteria</taxon>
        <taxon>Hyphomicrobiales</taxon>
        <taxon>Devosiaceae</taxon>
        <taxon>Devosia</taxon>
    </lineage>
</organism>
<keyword evidence="2" id="KW-0805">Transcription regulation</keyword>
<dbReference type="GO" id="GO:0006352">
    <property type="term" value="P:DNA-templated transcription initiation"/>
    <property type="evidence" value="ECO:0007669"/>
    <property type="project" value="InterPro"/>
</dbReference>
<dbReference type="Pfam" id="PF08281">
    <property type="entry name" value="Sigma70_r4_2"/>
    <property type="match status" value="1"/>
</dbReference>
<dbReference type="InterPro" id="IPR039425">
    <property type="entry name" value="RNA_pol_sigma-70-like"/>
</dbReference>
<proteinExistence type="inferred from homology"/>
<dbReference type="PANTHER" id="PTHR43133">
    <property type="entry name" value="RNA POLYMERASE ECF-TYPE SIGMA FACTO"/>
    <property type="match status" value="1"/>
</dbReference>
<keyword evidence="3" id="KW-0731">Sigma factor</keyword>
<dbReference type="InterPro" id="IPR013325">
    <property type="entry name" value="RNA_pol_sigma_r2"/>
</dbReference>
<comment type="similarity">
    <text evidence="1">Belongs to the sigma-70 factor family. ECF subfamily.</text>
</comment>
<dbReference type="Gene3D" id="1.10.1740.10">
    <property type="match status" value="1"/>
</dbReference>
<protein>
    <submittedName>
        <fullName evidence="8">RNA polymerase subunit sigma-70</fullName>
    </submittedName>
</protein>
<comment type="caution">
    <text evidence="8">The sequence shown here is derived from an EMBL/GenBank/DDBJ whole genome shotgun (WGS) entry which is preliminary data.</text>
</comment>
<dbReference type="Pfam" id="PF04542">
    <property type="entry name" value="Sigma70_r2"/>
    <property type="match status" value="1"/>
</dbReference>
<accession>A0A178HXA3</accession>
<name>A0A178HXA3_9HYPH</name>
<gene>
    <name evidence="8" type="ORF">A3840_09665</name>
</gene>
<feature type="domain" description="RNA polymerase sigma factor 70 region 4 type 2" evidence="7">
    <location>
        <begin position="127"/>
        <end position="179"/>
    </location>
</feature>
<reference evidence="8 9" key="1">
    <citation type="submission" date="2016-03" db="EMBL/GenBank/DDBJ databases">
        <title>Genome sequencing of Devosia sp. S37.</title>
        <authorList>
            <person name="Mohd Nor M."/>
        </authorList>
    </citation>
    <scope>NUCLEOTIDE SEQUENCE [LARGE SCALE GENOMIC DNA]</scope>
    <source>
        <strain evidence="8 9">S37</strain>
    </source>
</reference>
<keyword evidence="9" id="KW-1185">Reference proteome</keyword>
<keyword evidence="5" id="KW-0804">Transcription</keyword>
<sequence length="183" mass="20347">MGLTAAPPPDHAALLQTLVARARNGDAAAFSELVETHYDGIYRTAWRWCGDRHDAEDIAQEVCVKLGQAIAGFDGRSAFSSWVYRITLNAVRDWQRAGARRGRHADAYAEITPADQQAEQEEAATSRQLWSAVRRLPEKQRDAVLLVYAEQLSHAEAAAIMGIREATVSFHVHEARKTLRVLL</sequence>
<feature type="domain" description="RNA polymerase sigma-70 region 2" evidence="6">
    <location>
        <begin position="33"/>
        <end position="100"/>
    </location>
</feature>
<dbReference type="NCBIfam" id="TIGR02937">
    <property type="entry name" value="sigma70-ECF"/>
    <property type="match status" value="1"/>
</dbReference>
<dbReference type="InterPro" id="IPR013249">
    <property type="entry name" value="RNA_pol_sigma70_r4_t2"/>
</dbReference>
<dbReference type="SUPFAM" id="SSF88659">
    <property type="entry name" value="Sigma3 and sigma4 domains of RNA polymerase sigma factors"/>
    <property type="match status" value="1"/>
</dbReference>
<evidence type="ECO:0000256" key="1">
    <source>
        <dbReference type="ARBA" id="ARBA00010641"/>
    </source>
</evidence>
<dbReference type="EMBL" id="LVVY01000082">
    <property type="protein sequence ID" value="OAM77491.1"/>
    <property type="molecule type" value="Genomic_DNA"/>
</dbReference>
<dbReference type="GO" id="GO:0003677">
    <property type="term" value="F:DNA binding"/>
    <property type="evidence" value="ECO:0007669"/>
    <property type="project" value="UniProtKB-KW"/>
</dbReference>
<dbReference type="InterPro" id="IPR007627">
    <property type="entry name" value="RNA_pol_sigma70_r2"/>
</dbReference>
<dbReference type="InterPro" id="IPR036388">
    <property type="entry name" value="WH-like_DNA-bd_sf"/>
</dbReference>
<keyword evidence="4" id="KW-0238">DNA-binding</keyword>
<evidence type="ECO:0000256" key="4">
    <source>
        <dbReference type="ARBA" id="ARBA00023125"/>
    </source>
</evidence>
<dbReference type="GO" id="GO:0016987">
    <property type="term" value="F:sigma factor activity"/>
    <property type="evidence" value="ECO:0007669"/>
    <property type="project" value="UniProtKB-KW"/>
</dbReference>
<evidence type="ECO:0000259" key="6">
    <source>
        <dbReference type="Pfam" id="PF04542"/>
    </source>
</evidence>
<evidence type="ECO:0000256" key="3">
    <source>
        <dbReference type="ARBA" id="ARBA00023082"/>
    </source>
</evidence>